<dbReference type="InterPro" id="IPR023302">
    <property type="entry name" value="Pept_S9A_N"/>
</dbReference>
<dbReference type="EMBL" id="CADCUG010000108">
    <property type="protein sequence ID" value="CAA9343769.1"/>
    <property type="molecule type" value="Genomic_DNA"/>
</dbReference>
<dbReference type="InterPro" id="IPR002470">
    <property type="entry name" value="Peptidase_S9A"/>
</dbReference>
<name>A0A6J4LWD0_9ACTN</name>
<dbReference type="Gene3D" id="2.130.10.120">
    <property type="entry name" value="Prolyl oligopeptidase, N-terminal domain"/>
    <property type="match status" value="1"/>
</dbReference>
<evidence type="ECO:0000259" key="6">
    <source>
        <dbReference type="Pfam" id="PF02897"/>
    </source>
</evidence>
<keyword evidence="4" id="KW-0720">Serine protease</keyword>
<dbReference type="Pfam" id="PF02897">
    <property type="entry name" value="Peptidase_S9_N"/>
    <property type="match status" value="1"/>
</dbReference>
<accession>A0A6J4LWD0</accession>
<feature type="domain" description="Peptidase S9 prolyl oligopeptidase catalytic" evidence="5">
    <location>
        <begin position="335"/>
        <end position="551"/>
    </location>
</feature>
<gene>
    <name evidence="7" type="ORF">AVDCRST_MAG29-1745</name>
</gene>
<evidence type="ECO:0000256" key="4">
    <source>
        <dbReference type="ARBA" id="ARBA00022825"/>
    </source>
</evidence>
<dbReference type="AlphaFoldDB" id="A0A6J4LWD0"/>
<dbReference type="InterPro" id="IPR001375">
    <property type="entry name" value="Peptidase_S9_cat"/>
</dbReference>
<feature type="domain" description="Peptidase S9A N-terminal" evidence="6">
    <location>
        <begin position="1"/>
        <end position="273"/>
    </location>
</feature>
<dbReference type="Gene3D" id="3.40.50.1820">
    <property type="entry name" value="alpha/beta hydrolase"/>
    <property type="match status" value="1"/>
</dbReference>
<comment type="similarity">
    <text evidence="1">Belongs to the peptidase S9A family.</text>
</comment>
<sequence length="554" mass="61671">MSPDERWLAYSVDTTGEEVYQLRFRDLDTGGDLDELVPRSYYTGAWSADSSTFFYTVHDEMYRPYQVWRHRLGSAVEDDVCVLDEPDARFELTVRQTRSGDLVVLTARSRDTTEVWLVEASAPGEPARCIEPRRRGVEYDVEHARFPGGEDVLLVLTNEGATEFRLMQAPVHFPGREHWRERIGEVPEERLHSVDAFARALVLSLRRDGSPLLRVLPLDGGAGFDLAAPPAGRIVLGRNEVWDADLVTVMHESATSPPTWEDVDLRTGERAVRHRQEAPGHDPGRYLTQREEVVCADGTAVPVTVTRHRDIPLDGTAPCVLWGYGAYESCDDPEFDPALFSLLDRGAVHVKTHPRGGGERGRWWWLDGRLQHKQHTFDDHAGVAGYLADSGLVDPERIATRGLSAGGLLQGAVLSQHPERWRAVVAEVPFVDVVTTMLDPSVPLTVNEWDEWGDPRLPEDFAWMLAYSPYDNLPPAGGRPDLLVTGALHDPRVLVSEPAKWVAALRAGDPAWSPRCLFRVETGAGAHTGPAGRYAHLGYEAEVAAWLLERLDLA</sequence>
<dbReference type="PANTHER" id="PTHR11757:SF19">
    <property type="entry name" value="PROLYL ENDOPEPTIDASE-LIKE"/>
    <property type="match status" value="1"/>
</dbReference>
<dbReference type="GO" id="GO:0006508">
    <property type="term" value="P:proteolysis"/>
    <property type="evidence" value="ECO:0007669"/>
    <property type="project" value="UniProtKB-KW"/>
</dbReference>
<organism evidence="7">
    <name type="scientific">uncultured Nocardioidaceae bacterium</name>
    <dbReference type="NCBI Taxonomy" id="253824"/>
    <lineage>
        <taxon>Bacteria</taxon>
        <taxon>Bacillati</taxon>
        <taxon>Actinomycetota</taxon>
        <taxon>Actinomycetes</taxon>
        <taxon>Propionibacteriales</taxon>
        <taxon>Nocardioidaceae</taxon>
        <taxon>environmental samples</taxon>
    </lineage>
</organism>
<dbReference type="InterPro" id="IPR029058">
    <property type="entry name" value="AB_hydrolase_fold"/>
</dbReference>
<evidence type="ECO:0000256" key="2">
    <source>
        <dbReference type="ARBA" id="ARBA00022670"/>
    </source>
</evidence>
<keyword evidence="2 7" id="KW-0645">Protease</keyword>
<dbReference type="PRINTS" id="PR00862">
    <property type="entry name" value="PROLIGOPTASE"/>
</dbReference>
<evidence type="ECO:0000259" key="5">
    <source>
        <dbReference type="Pfam" id="PF00326"/>
    </source>
</evidence>
<protein>
    <submittedName>
        <fullName evidence="7">Protease II</fullName>
        <ecNumber evidence="7">3.4.21.83</ecNumber>
    </submittedName>
</protein>
<evidence type="ECO:0000256" key="1">
    <source>
        <dbReference type="ARBA" id="ARBA00005228"/>
    </source>
</evidence>
<dbReference type="Pfam" id="PF00326">
    <property type="entry name" value="Peptidase_S9"/>
    <property type="match status" value="1"/>
</dbReference>
<dbReference type="GO" id="GO:0004252">
    <property type="term" value="F:serine-type endopeptidase activity"/>
    <property type="evidence" value="ECO:0007669"/>
    <property type="project" value="UniProtKB-EC"/>
</dbReference>
<dbReference type="SUPFAM" id="SSF53474">
    <property type="entry name" value="alpha/beta-Hydrolases"/>
    <property type="match status" value="1"/>
</dbReference>
<dbReference type="EC" id="3.4.21.83" evidence="7"/>
<dbReference type="SUPFAM" id="SSF50993">
    <property type="entry name" value="Peptidase/esterase 'gauge' domain"/>
    <property type="match status" value="1"/>
</dbReference>
<dbReference type="InterPro" id="IPR051543">
    <property type="entry name" value="Serine_Peptidase_S9A"/>
</dbReference>
<keyword evidence="3 7" id="KW-0378">Hydrolase</keyword>
<evidence type="ECO:0000313" key="7">
    <source>
        <dbReference type="EMBL" id="CAA9343769.1"/>
    </source>
</evidence>
<reference evidence="7" key="1">
    <citation type="submission" date="2020-02" db="EMBL/GenBank/DDBJ databases">
        <authorList>
            <person name="Meier V. D."/>
        </authorList>
    </citation>
    <scope>NUCLEOTIDE SEQUENCE</scope>
    <source>
        <strain evidence="7">AVDCRST_MAG29</strain>
    </source>
</reference>
<evidence type="ECO:0000256" key="3">
    <source>
        <dbReference type="ARBA" id="ARBA00022801"/>
    </source>
</evidence>
<proteinExistence type="inferred from homology"/>
<dbReference type="PANTHER" id="PTHR11757">
    <property type="entry name" value="PROTEASE FAMILY S9A OLIGOPEPTIDASE"/>
    <property type="match status" value="1"/>
</dbReference>